<feature type="compositionally biased region" description="Low complexity" evidence="1">
    <location>
        <begin position="34"/>
        <end position="46"/>
    </location>
</feature>
<dbReference type="STRING" id="36022.A0A061AZP9"/>
<dbReference type="GO" id="GO:0005789">
    <property type="term" value="C:endoplasmic reticulum membrane"/>
    <property type="evidence" value="ECO:0007669"/>
    <property type="project" value="InterPro"/>
</dbReference>
<feature type="compositionally biased region" description="Polar residues" evidence="1">
    <location>
        <begin position="78"/>
        <end position="90"/>
    </location>
</feature>
<dbReference type="GO" id="GO:0006487">
    <property type="term" value="P:protein N-linked glycosylation"/>
    <property type="evidence" value="ECO:0007669"/>
    <property type="project" value="TreeGrafter"/>
</dbReference>
<dbReference type="OMA" id="HIWIFIS"/>
<proteinExistence type="predicted"/>
<reference evidence="4" key="3">
    <citation type="submission" date="2017-01" db="EMBL/GenBank/DDBJ databases">
        <authorList>
            <person name="Mah S.A."/>
            <person name="Swanson W.J."/>
            <person name="Moy G.W."/>
            <person name="Vacquier V.D."/>
        </authorList>
    </citation>
    <scope>NUCLEOTIDE SEQUENCE [LARGE SCALE GENOMIC DNA]</scope>
    <source>
        <strain evidence="4">65</strain>
    </source>
</reference>
<evidence type="ECO:0000313" key="3">
    <source>
        <dbReference type="EMBL" id="CDR42712.1"/>
    </source>
</evidence>
<evidence type="ECO:0000256" key="2">
    <source>
        <dbReference type="SAM" id="Phobius"/>
    </source>
</evidence>
<keyword evidence="5" id="KW-1185">Reference proteome</keyword>
<dbReference type="PANTHER" id="PTHR28147:SF1">
    <property type="entry name" value="N-GLYCOSYLATION PROTEIN EOS1"/>
    <property type="match status" value="1"/>
</dbReference>
<dbReference type="Proteomes" id="UP000189513">
    <property type="component" value="Unassembled WGS sequence"/>
</dbReference>
<protein>
    <submittedName>
        <fullName evidence="3">CYFA0S10e01420g1_1</fullName>
    </submittedName>
    <submittedName>
        <fullName evidence="4">N-glycosylation protein EOS1</fullName>
    </submittedName>
</protein>
<keyword evidence="2" id="KW-1133">Transmembrane helix</keyword>
<dbReference type="PANTHER" id="PTHR28147">
    <property type="entry name" value="N-GLYCOSYLATION PROTEIN EOS1"/>
    <property type="match status" value="1"/>
</dbReference>
<feature type="region of interest" description="Disordered" evidence="1">
    <location>
        <begin position="1"/>
        <end position="46"/>
    </location>
</feature>
<dbReference type="AlphaFoldDB" id="A0A061AZP9"/>
<evidence type="ECO:0000313" key="4">
    <source>
        <dbReference type="EMBL" id="ONH67045.1"/>
    </source>
</evidence>
<gene>
    <name evidence="4" type="ORF">BON22_3198</name>
    <name evidence="3" type="ORF">CYFA0S_10e01420g</name>
</gene>
<dbReference type="EMBL" id="MPUK01000005">
    <property type="protein sequence ID" value="ONH67045.1"/>
    <property type="molecule type" value="Genomic_DNA"/>
</dbReference>
<feature type="transmembrane region" description="Helical" evidence="2">
    <location>
        <begin position="250"/>
        <end position="272"/>
    </location>
</feature>
<dbReference type="VEuPathDB" id="FungiDB:BON22_3198"/>
<organism evidence="3">
    <name type="scientific">Cyberlindnera fabianii</name>
    <name type="common">Yeast</name>
    <name type="synonym">Hansenula fabianii</name>
    <dbReference type="NCBI Taxonomy" id="36022"/>
    <lineage>
        <taxon>Eukaryota</taxon>
        <taxon>Fungi</taxon>
        <taxon>Dikarya</taxon>
        <taxon>Ascomycota</taxon>
        <taxon>Saccharomycotina</taxon>
        <taxon>Saccharomycetes</taxon>
        <taxon>Phaffomycetales</taxon>
        <taxon>Phaffomycetaceae</taxon>
        <taxon>Cyberlindnera</taxon>
    </lineage>
</organism>
<dbReference type="OrthoDB" id="2139606at2759"/>
<keyword evidence="2" id="KW-0812">Transmembrane</keyword>
<feature type="transmembrane region" description="Helical" evidence="2">
    <location>
        <begin position="216"/>
        <end position="238"/>
    </location>
</feature>
<dbReference type="EMBL" id="LK052895">
    <property type="protein sequence ID" value="CDR42712.1"/>
    <property type="molecule type" value="Genomic_DNA"/>
</dbReference>
<feature type="compositionally biased region" description="Low complexity" evidence="1">
    <location>
        <begin position="97"/>
        <end position="126"/>
    </location>
</feature>
<feature type="transmembrane region" description="Helical" evidence="2">
    <location>
        <begin position="317"/>
        <end position="346"/>
    </location>
</feature>
<reference evidence="3" key="1">
    <citation type="journal article" date="2014" name="Genome Announc.">
        <title>Genome sequence of the yeast Cyberlindnera fabianii (Hansenula fabianii).</title>
        <authorList>
            <person name="Freel K.C."/>
            <person name="Sarilar V."/>
            <person name="Neuveglise C."/>
            <person name="Devillers H."/>
            <person name="Friedrich A."/>
            <person name="Schacherer J."/>
        </authorList>
    </citation>
    <scope>NUCLEOTIDE SEQUENCE</scope>
    <source>
        <strain evidence="3">YJS4271</strain>
    </source>
</reference>
<keyword evidence="2" id="KW-0472">Membrane</keyword>
<dbReference type="InterPro" id="IPR021100">
    <property type="entry name" value="N-glycosylation_EOS1"/>
</dbReference>
<sequence>MSRQRSRQYSSRPDYADIPPPTPAPEDSEYEDFQQQQRLSISQRSSTVNLVSQNTLHNQVPYFTHPPVNDESIPSYAESMNRSSSESTITPRRRSHALAATPSAPSTPQDTTVTPASSTPASVPSTRRSRPGVSTAQYIADRAAAFTRKQNLKALGLNVLNARQHLALAMCRDIVLILPLVHAFKSFKHGFDMFWAQELEDQEYFTMLTTASPAEFLTTGIWCIVAAYLSFSVIDGLMVRWIVTYQTSAAILRVLSMSMFLIMIEQVALSLFSPDGSYALHTWILVSVVLTGAYILQTFVTSNLDLKDGNRKRTIDYYSIAVFAVVPVGVASFVSMIVLLRALLFIRLDIGGKDIMEGTFTNLLAPVYKV</sequence>
<feature type="transmembrane region" description="Helical" evidence="2">
    <location>
        <begin position="278"/>
        <end position="296"/>
    </location>
</feature>
<dbReference type="PRINTS" id="PR02070">
    <property type="entry name" value="NGLYCOSEOS1"/>
</dbReference>
<dbReference type="GO" id="GO:0034599">
    <property type="term" value="P:cellular response to oxidative stress"/>
    <property type="evidence" value="ECO:0007669"/>
    <property type="project" value="InterPro"/>
</dbReference>
<feature type="region of interest" description="Disordered" evidence="1">
    <location>
        <begin position="60"/>
        <end position="134"/>
    </location>
</feature>
<name>A0A061AZP9_CYBFA</name>
<dbReference type="Pfam" id="PF12326">
    <property type="entry name" value="EOS1"/>
    <property type="match status" value="2"/>
</dbReference>
<evidence type="ECO:0000256" key="1">
    <source>
        <dbReference type="SAM" id="MobiDB-lite"/>
    </source>
</evidence>
<reference evidence="5" key="2">
    <citation type="journal article" date="2017" name="Genome Announc.">
        <title>Genome sequences of Cyberlindnera fabianii 65, Pichia kudriavzevii 129, and Saccharomyces cerevisiae 131 isolated from fermented masau fruits in Zimbabwe.</title>
        <authorList>
            <person name="van Rijswijck I.M.H."/>
            <person name="Derks M.F.L."/>
            <person name="Abee T."/>
            <person name="de Ridder D."/>
            <person name="Smid E.J."/>
        </authorList>
    </citation>
    <scope>NUCLEOTIDE SEQUENCE [LARGE SCALE GENOMIC DNA]</scope>
    <source>
        <strain evidence="5">65</strain>
    </source>
</reference>
<evidence type="ECO:0000313" key="5">
    <source>
        <dbReference type="Proteomes" id="UP000189513"/>
    </source>
</evidence>
<accession>A0A061AZP9</accession>